<reference evidence="2 3" key="1">
    <citation type="submission" date="2014-06" db="EMBL/GenBank/DDBJ databases">
        <title>Draft genome sequence of Bacillus gaemokensis JCM 15801 (MCCC 1A00707).</title>
        <authorList>
            <person name="Lai Q."/>
            <person name="Liu Y."/>
            <person name="Shao Z."/>
        </authorList>
    </citation>
    <scope>NUCLEOTIDE SEQUENCE [LARGE SCALE GENOMIC DNA]</scope>
    <source>
        <strain evidence="2 3">JCM 15801</strain>
    </source>
</reference>
<dbReference type="Proteomes" id="UP000027778">
    <property type="component" value="Unassembled WGS sequence"/>
</dbReference>
<dbReference type="STRING" id="574375.AZF08_18460"/>
<accession>A0A073KD10</accession>
<feature type="domain" description="Putative component of 'biosynthetic module'" evidence="1">
    <location>
        <begin position="15"/>
        <end position="268"/>
    </location>
</feature>
<dbReference type="RefSeq" id="WP_033674412.1">
    <property type="nucleotide sequence ID" value="NZ_JOTM01000007.1"/>
</dbReference>
<feature type="domain" description="Putative component of 'biosynthetic module'" evidence="1">
    <location>
        <begin position="291"/>
        <end position="514"/>
    </location>
</feature>
<dbReference type="OrthoDB" id="2421008at2"/>
<proteinExistence type="predicted"/>
<dbReference type="AlphaFoldDB" id="A0A073KD10"/>
<organism evidence="2 3">
    <name type="scientific">Bacillus gaemokensis</name>
    <dbReference type="NCBI Taxonomy" id="574375"/>
    <lineage>
        <taxon>Bacteria</taxon>
        <taxon>Bacillati</taxon>
        <taxon>Bacillota</taxon>
        <taxon>Bacilli</taxon>
        <taxon>Bacillales</taxon>
        <taxon>Bacillaceae</taxon>
        <taxon>Bacillus</taxon>
        <taxon>Bacillus cereus group</taxon>
    </lineage>
</organism>
<evidence type="ECO:0000313" key="2">
    <source>
        <dbReference type="EMBL" id="KEK24342.1"/>
    </source>
</evidence>
<gene>
    <name evidence="2" type="ORF">BAGA_26740</name>
</gene>
<dbReference type="eggNOG" id="ENOG502Z9CR">
    <property type="taxonomic scope" value="Bacteria"/>
</dbReference>
<evidence type="ECO:0000313" key="3">
    <source>
        <dbReference type="Proteomes" id="UP000027778"/>
    </source>
</evidence>
<dbReference type="InterPro" id="IPR025647">
    <property type="entry name" value="YceG_bac"/>
</dbReference>
<name>A0A073KD10_9BACI</name>
<evidence type="ECO:0000259" key="1">
    <source>
        <dbReference type="Pfam" id="PF14266"/>
    </source>
</evidence>
<keyword evidence="3" id="KW-1185">Reference proteome</keyword>
<dbReference type="Pfam" id="PF14266">
    <property type="entry name" value="YceG_bac"/>
    <property type="match status" value="2"/>
</dbReference>
<protein>
    <recommendedName>
        <fullName evidence="1">Putative component of 'biosynthetic module' domain-containing protein</fullName>
    </recommendedName>
</protein>
<sequence length="543" mass="63606">MFSRFTLHPYALKEEADLKQFETILEKRPQYELTENEMKFSYIACRILGVPNDVDEYFNELFDYSEAKGITVLHEQNLNKVIDSEKLRHIQDVFTLHQEAPNGLTVNRLVAHLSGKQLLPKVDNPDLQHYIHTTFISVLKLYEKQHNQSLKTEGFRRFLIDIIKLSENYVAKWFSTINYKKQMPRIIWYGDAKESRIYFLYFLIMLGCDVLYYHPEGKDGFESVDDEERTFVVSHPGRISLEPFPDRRRERVATVAYQASKEIEQVLHHDNSLLYKPWQFRTYTPVARTLKTTYDELFLITKEKAFVRPTFFVENQHIYIPSLFGKVSGVSKNDKEYFQRLKAVTSFDNSLLINSFPFTKEQKANFQFHYRDALDRAGNLHPDQIMNSHWWPHKRLPEGLQHGIAEAIIHTCESELCKPVGKETKQEVALYVFAQLSQIPPNILELLEKFDYSQEVPKIVIFNNEKSGELTRSDAVLLLFLNQIGIDVLHFNPTGRNDIEPYIEAGAFDSHWLEEVNFDLEFHGPSAYKNLSQTIKGLFRPFL</sequence>
<dbReference type="EMBL" id="JOTM01000007">
    <property type="protein sequence ID" value="KEK24342.1"/>
    <property type="molecule type" value="Genomic_DNA"/>
</dbReference>
<comment type="caution">
    <text evidence="2">The sequence shown here is derived from an EMBL/GenBank/DDBJ whole genome shotgun (WGS) entry which is preliminary data.</text>
</comment>